<evidence type="ECO:0000256" key="1">
    <source>
        <dbReference type="SAM" id="Phobius"/>
    </source>
</evidence>
<evidence type="ECO:0000313" key="3">
    <source>
        <dbReference type="EMBL" id="MFC6154250.1"/>
    </source>
</evidence>
<evidence type="ECO:0000259" key="2">
    <source>
        <dbReference type="PROSITE" id="PS50234"/>
    </source>
</evidence>
<organism evidence="3 4">
    <name type="scientific">Nocardioides yefusunii</name>
    <dbReference type="NCBI Taxonomy" id="2500546"/>
    <lineage>
        <taxon>Bacteria</taxon>
        <taxon>Bacillati</taxon>
        <taxon>Actinomycetota</taxon>
        <taxon>Actinomycetes</taxon>
        <taxon>Propionibacteriales</taxon>
        <taxon>Nocardioidaceae</taxon>
        <taxon>Nocardioides</taxon>
    </lineage>
</organism>
<dbReference type="SUPFAM" id="SSF53300">
    <property type="entry name" value="vWA-like"/>
    <property type="match status" value="1"/>
</dbReference>
<dbReference type="Gene3D" id="3.40.50.410">
    <property type="entry name" value="von Willebrand factor, type A domain"/>
    <property type="match status" value="1"/>
</dbReference>
<keyword evidence="1" id="KW-0472">Membrane</keyword>
<feature type="transmembrane region" description="Helical" evidence="1">
    <location>
        <begin position="21"/>
        <end position="42"/>
    </location>
</feature>
<feature type="domain" description="VWFA" evidence="2">
    <location>
        <begin position="360"/>
        <end position="546"/>
    </location>
</feature>
<dbReference type="EMBL" id="JBHSQI010000005">
    <property type="protein sequence ID" value="MFC6154250.1"/>
    <property type="molecule type" value="Genomic_DNA"/>
</dbReference>
<evidence type="ECO:0000313" key="4">
    <source>
        <dbReference type="Proteomes" id="UP001596098"/>
    </source>
</evidence>
<keyword evidence="1" id="KW-0812">Transmembrane</keyword>
<gene>
    <name evidence="3" type="ORF">ACFPWU_11340</name>
</gene>
<keyword evidence="4" id="KW-1185">Reference proteome</keyword>
<dbReference type="InterPro" id="IPR002035">
    <property type="entry name" value="VWF_A"/>
</dbReference>
<proteinExistence type="predicted"/>
<accession>A0ABW1R2E0</accession>
<comment type="caution">
    <text evidence="3">The sequence shown here is derived from an EMBL/GenBank/DDBJ whole genome shotgun (WGS) entry which is preliminary data.</text>
</comment>
<keyword evidence="1" id="KW-1133">Transmembrane helix</keyword>
<protein>
    <recommendedName>
        <fullName evidence="2">VWFA domain-containing protein</fullName>
    </recommendedName>
</protein>
<name>A0ABW1R2E0_9ACTN</name>
<dbReference type="Proteomes" id="UP001596098">
    <property type="component" value="Unassembled WGS sequence"/>
</dbReference>
<dbReference type="RefSeq" id="WP_128221567.1">
    <property type="nucleotide sequence ID" value="NZ_CP034929.1"/>
</dbReference>
<sequence length="560" mass="59746">MKSVLNAARRRLATRGEDERGAYAILVSFVLLVVLACAAIAVDISLQVESKQRLKDTMDAVAQSAVFELDNGRAAVETRVRTTAARLDPDAAPVVDTWCVVAATDTTPPAPDRRQIPSTCNPGKGEPYTAARYPGQVCDESLCFIPCDTTIAKAKCNTVRVSDEKVVPFKFAPAIGYDEGRTGEVVSIACRGTCGNEVYRPMDIVIMADRTVSMEPEDVTEMTSGIRSSLEIMNPALQYVALGTIHKSETRAYTKNGVPCATAPAGVKQGRYLNSGNTTKTHRKSDVNYGETVYVPKTSNTSGTHYFTNSSDADKWDGTKPRLVKSDGKATQGSWVPVGFSNGFLADPSTGAINANDPLVKGMDCMVRAEGQSNNGTHLAAALKGAARYLLYDGNASLRALPDRGEDLTPQKVIIFETDGEPSEHTLDAEHRLSTTYSGINSPGDFGGSSTETGCTNLEKIATEAKNAGIRIISIAYGKANTAECKKNSPVRNTLAKIASPDADGKAATASDCSKEAERIAENADGDDFYCAATGEELKDTFRSALTSLSKSVKLLRMPS</sequence>
<reference evidence="4" key="1">
    <citation type="journal article" date="2019" name="Int. J. Syst. Evol. Microbiol.">
        <title>The Global Catalogue of Microorganisms (GCM) 10K type strain sequencing project: providing services to taxonomists for standard genome sequencing and annotation.</title>
        <authorList>
            <consortium name="The Broad Institute Genomics Platform"/>
            <consortium name="The Broad Institute Genome Sequencing Center for Infectious Disease"/>
            <person name="Wu L."/>
            <person name="Ma J."/>
        </authorList>
    </citation>
    <scope>NUCLEOTIDE SEQUENCE [LARGE SCALE GENOMIC DNA]</scope>
    <source>
        <strain evidence="4">DFY28</strain>
    </source>
</reference>
<dbReference type="PROSITE" id="PS50234">
    <property type="entry name" value="VWFA"/>
    <property type="match status" value="1"/>
</dbReference>
<dbReference type="InterPro" id="IPR036465">
    <property type="entry name" value="vWFA_dom_sf"/>
</dbReference>